<organism evidence="1 2">
    <name type="scientific">Candidatus Pseudobacter hemicellulosilyticus</name>
    <dbReference type="NCBI Taxonomy" id="3121375"/>
    <lineage>
        <taxon>Bacteria</taxon>
        <taxon>Pseudomonadati</taxon>
        <taxon>Bacteroidota</taxon>
        <taxon>Chitinophagia</taxon>
        <taxon>Chitinophagales</taxon>
        <taxon>Chitinophagaceae</taxon>
        <taxon>Pseudobacter</taxon>
    </lineage>
</organism>
<reference evidence="1" key="1">
    <citation type="submission" date="2023-03" db="EMBL/GenBank/DDBJ databases">
        <title>Andean soil-derived lignocellulolytic bacterial consortium as a source of novel taxa and putative plastic-active enzymes.</title>
        <authorList>
            <person name="Diaz-Garcia L."/>
            <person name="Chuvochina M."/>
            <person name="Feuerriegel G."/>
            <person name="Bunk B."/>
            <person name="Sproer C."/>
            <person name="Streit W.R."/>
            <person name="Rodriguez L.M."/>
            <person name="Overmann J."/>
            <person name="Jimenez D.J."/>
        </authorList>
    </citation>
    <scope>NUCLEOTIDE SEQUENCE</scope>
    <source>
        <strain evidence="1">MAG 7</strain>
    </source>
</reference>
<sequence length="96" mass="11382">MKKFQVTIHFEMDDTFNSLIPSHRAFINKLIEKGIVDQYVVSMETQRVWITISGDTRDIVEDYLTQSPLFQYWTYEIDELLVVDGLHYRLPALQLN</sequence>
<proteinExistence type="predicted"/>
<evidence type="ECO:0000313" key="2">
    <source>
        <dbReference type="Proteomes" id="UP001220610"/>
    </source>
</evidence>
<gene>
    <name evidence="1" type="ORF">P0Y53_17060</name>
</gene>
<dbReference type="Proteomes" id="UP001220610">
    <property type="component" value="Chromosome"/>
</dbReference>
<name>A0AAJ5WQG8_9BACT</name>
<protein>
    <submittedName>
        <fullName evidence="1">Uncharacterized protein</fullName>
    </submittedName>
</protein>
<dbReference type="AlphaFoldDB" id="A0AAJ5WQG8"/>
<evidence type="ECO:0000313" key="1">
    <source>
        <dbReference type="EMBL" id="WEK34199.1"/>
    </source>
</evidence>
<dbReference type="EMBL" id="CP119311">
    <property type="protein sequence ID" value="WEK34199.1"/>
    <property type="molecule type" value="Genomic_DNA"/>
</dbReference>
<accession>A0AAJ5WQG8</accession>